<organism evidence="2 3">
    <name type="scientific">Cryptosporangium japonicum</name>
    <dbReference type="NCBI Taxonomy" id="80872"/>
    <lineage>
        <taxon>Bacteria</taxon>
        <taxon>Bacillati</taxon>
        <taxon>Actinomycetota</taxon>
        <taxon>Actinomycetes</taxon>
        <taxon>Cryptosporangiales</taxon>
        <taxon>Cryptosporangiaceae</taxon>
        <taxon>Cryptosporangium</taxon>
    </lineage>
</organism>
<dbReference type="PANTHER" id="PTHR43245">
    <property type="entry name" value="BIFUNCTIONAL POLYMYXIN RESISTANCE PROTEIN ARNA"/>
    <property type="match status" value="1"/>
</dbReference>
<dbReference type="PANTHER" id="PTHR43245:SF55">
    <property type="entry name" value="NAD(P)-BINDING DOMAIN-CONTAINING PROTEIN"/>
    <property type="match status" value="1"/>
</dbReference>
<dbReference type="Proteomes" id="UP001500967">
    <property type="component" value="Unassembled WGS sequence"/>
</dbReference>
<evidence type="ECO:0000313" key="2">
    <source>
        <dbReference type="EMBL" id="GAA0260090.1"/>
    </source>
</evidence>
<feature type="domain" description="NAD-dependent epimerase/dehydratase" evidence="1">
    <location>
        <begin position="2"/>
        <end position="214"/>
    </location>
</feature>
<dbReference type="InterPro" id="IPR050177">
    <property type="entry name" value="Lipid_A_modif_metabolic_enz"/>
</dbReference>
<comment type="caution">
    <text evidence="2">The sequence shown here is derived from an EMBL/GenBank/DDBJ whole genome shotgun (WGS) entry which is preliminary data.</text>
</comment>
<dbReference type="InterPro" id="IPR001509">
    <property type="entry name" value="Epimerase_deHydtase"/>
</dbReference>
<gene>
    <name evidence="2" type="ORF">GCM10009539_51880</name>
</gene>
<sequence>MILVTGGRGFLGSHTVAALRDLGEECLPIGRAEADCTDLGALRAVSQKYPISGIVHLAAVHRSTVPVAEALRATLSSTLNVAAIAAERGVGRVVFASTIGVYAGVPGPVWREDASLPPTTSFTIPAAKRASELLAPLAFDGAVHARIGAIWGPGGRPSSPFTAVPALVHAAVHGTPSPDAYADDAIDLGYARDCGRALALLATAPRLGHPTYNVSGGTAVTNARFAEALRAAVPDAVVPLRAGPRPAAAHLDVSRLAEDTGYRPAFDLEAAVADYVGWLRAGAAR</sequence>
<dbReference type="Pfam" id="PF01370">
    <property type="entry name" value="Epimerase"/>
    <property type="match status" value="1"/>
</dbReference>
<dbReference type="EMBL" id="BAAAGX010000020">
    <property type="protein sequence ID" value="GAA0260090.1"/>
    <property type="molecule type" value="Genomic_DNA"/>
</dbReference>
<keyword evidence="3" id="KW-1185">Reference proteome</keyword>
<dbReference type="InterPro" id="IPR036291">
    <property type="entry name" value="NAD(P)-bd_dom_sf"/>
</dbReference>
<evidence type="ECO:0000259" key="1">
    <source>
        <dbReference type="Pfam" id="PF01370"/>
    </source>
</evidence>
<dbReference type="SUPFAM" id="SSF51735">
    <property type="entry name" value="NAD(P)-binding Rossmann-fold domains"/>
    <property type="match status" value="1"/>
</dbReference>
<name>A0ABP3EDF0_9ACTN</name>
<evidence type="ECO:0000313" key="3">
    <source>
        <dbReference type="Proteomes" id="UP001500967"/>
    </source>
</evidence>
<dbReference type="Gene3D" id="3.40.50.720">
    <property type="entry name" value="NAD(P)-binding Rossmann-like Domain"/>
    <property type="match status" value="1"/>
</dbReference>
<protein>
    <submittedName>
        <fullName evidence="2">NAD(P)-dependent oxidoreductase</fullName>
    </submittedName>
</protein>
<accession>A0ABP3EDF0</accession>
<dbReference type="RefSeq" id="WP_344651519.1">
    <property type="nucleotide sequence ID" value="NZ_BAAAGX010000020.1"/>
</dbReference>
<proteinExistence type="predicted"/>
<reference evidence="3" key="1">
    <citation type="journal article" date="2019" name="Int. J. Syst. Evol. Microbiol.">
        <title>The Global Catalogue of Microorganisms (GCM) 10K type strain sequencing project: providing services to taxonomists for standard genome sequencing and annotation.</title>
        <authorList>
            <consortium name="The Broad Institute Genomics Platform"/>
            <consortium name="The Broad Institute Genome Sequencing Center for Infectious Disease"/>
            <person name="Wu L."/>
            <person name="Ma J."/>
        </authorList>
    </citation>
    <scope>NUCLEOTIDE SEQUENCE [LARGE SCALE GENOMIC DNA]</scope>
    <source>
        <strain evidence="3">JCM 10425</strain>
    </source>
</reference>